<evidence type="ECO:0000256" key="5">
    <source>
        <dbReference type="ARBA" id="ARBA00022829"/>
    </source>
</evidence>
<dbReference type="GO" id="GO:0006313">
    <property type="term" value="P:DNA transposition"/>
    <property type="evidence" value="ECO:0007669"/>
    <property type="project" value="UniProtKB-UniRule"/>
</dbReference>
<feature type="active site" description="O-(3'-phospho-DNA)-tyrosine intermediate" evidence="10">
    <location>
        <position position="276"/>
    </location>
</feature>
<feature type="domain" description="Core-binding (CB)" evidence="12">
    <location>
        <begin position="1"/>
        <end position="85"/>
    </location>
</feature>
<keyword evidence="8 10" id="KW-0233">DNA recombination</keyword>
<evidence type="ECO:0000313" key="14">
    <source>
        <dbReference type="EMBL" id="MDZ5596856.1"/>
    </source>
</evidence>
<evidence type="ECO:0000259" key="11">
    <source>
        <dbReference type="PROSITE" id="PS51898"/>
    </source>
</evidence>
<evidence type="ECO:0000259" key="12">
    <source>
        <dbReference type="PROSITE" id="PS51900"/>
    </source>
</evidence>
<dbReference type="GO" id="GO:0005737">
    <property type="term" value="C:cytoplasm"/>
    <property type="evidence" value="ECO:0007669"/>
    <property type="project" value="UniProtKB-SubCell"/>
</dbReference>
<feature type="active site" evidence="10">
    <location>
        <position position="267"/>
    </location>
</feature>
<reference evidence="13" key="3">
    <citation type="submission" date="2023-03" db="EMBL/GenBank/DDBJ databases">
        <authorList>
            <person name="Shen W."/>
            <person name="Cai J."/>
        </authorList>
    </citation>
    <scope>NUCLEOTIDE SEQUENCE</scope>
    <source>
        <strain evidence="13">B245-2</strain>
    </source>
</reference>
<keyword evidence="4 10" id="KW-0132">Cell division</keyword>
<comment type="similarity">
    <text evidence="10">Belongs to the 'phage' integrase family. XerC subfamily.</text>
</comment>
<dbReference type="InterPro" id="IPR002104">
    <property type="entry name" value="Integrase_catalytic"/>
</dbReference>
<dbReference type="Pfam" id="PF00589">
    <property type="entry name" value="Phage_integrase"/>
    <property type="match status" value="1"/>
</dbReference>
<dbReference type="Gene3D" id="1.10.443.10">
    <property type="entry name" value="Intergrase catalytic core"/>
    <property type="match status" value="1"/>
</dbReference>
<accession>A0A1Y3UPQ7</accession>
<protein>
    <recommendedName>
        <fullName evidence="10">Tyrosine recombinase XerC</fullName>
    </recommendedName>
</protein>
<evidence type="ECO:0000313" key="17">
    <source>
        <dbReference type="Proteomes" id="UP000196503"/>
    </source>
</evidence>
<dbReference type="InterPro" id="IPR011010">
    <property type="entry name" value="DNA_brk_join_enz"/>
</dbReference>
<evidence type="ECO:0000313" key="13">
    <source>
        <dbReference type="EMBL" id="MDT2796194.1"/>
    </source>
</evidence>
<dbReference type="GO" id="GO:0051301">
    <property type="term" value="P:cell division"/>
    <property type="evidence" value="ECO:0007669"/>
    <property type="project" value="UniProtKB-KW"/>
</dbReference>
<dbReference type="PANTHER" id="PTHR30349">
    <property type="entry name" value="PHAGE INTEGRASE-RELATED"/>
    <property type="match status" value="1"/>
</dbReference>
<dbReference type="InterPro" id="IPR010998">
    <property type="entry name" value="Integrase_recombinase_N"/>
</dbReference>
<dbReference type="InterPro" id="IPR013762">
    <property type="entry name" value="Integrase-like_cat_sf"/>
</dbReference>
<evidence type="ECO:0000256" key="6">
    <source>
        <dbReference type="ARBA" id="ARBA00022908"/>
    </source>
</evidence>
<proteinExistence type="inferred from homology"/>
<dbReference type="GO" id="GO:0003677">
    <property type="term" value="F:DNA binding"/>
    <property type="evidence" value="ECO:0007669"/>
    <property type="project" value="UniProtKB-UniRule"/>
</dbReference>
<dbReference type="PROSITE" id="PS51898">
    <property type="entry name" value="TYR_RECOMBINASE"/>
    <property type="match status" value="1"/>
</dbReference>
<evidence type="ECO:0000256" key="4">
    <source>
        <dbReference type="ARBA" id="ARBA00022618"/>
    </source>
</evidence>
<comment type="function">
    <text evidence="10">Site-specific tyrosine recombinase, which acts by catalyzing the cutting and rejoining of the recombining DNA molecules. The XerC-XerD complex is essential to convert dimers of the bacterial chromosome into monomers to permit their segregation at cell division. It also contributes to the segregational stability of plasmids.</text>
</comment>
<reference evidence="15 18" key="2">
    <citation type="submission" date="2020-04" db="EMBL/GenBank/DDBJ databases">
        <authorList>
            <person name="Hitch T.C.A."/>
            <person name="Wylensek D."/>
            <person name="Clavel T."/>
        </authorList>
    </citation>
    <scope>NUCLEOTIDE SEQUENCE [LARGE SCALE GENOMIC DNA]</scope>
    <source>
        <strain evidence="15 18">WCA-380-WT-3C</strain>
    </source>
</reference>
<evidence type="ECO:0000256" key="2">
    <source>
        <dbReference type="ARBA" id="ARBA00010450"/>
    </source>
</evidence>
<evidence type="ECO:0000256" key="10">
    <source>
        <dbReference type="HAMAP-Rule" id="MF_01808"/>
    </source>
</evidence>
<reference evidence="16 17" key="1">
    <citation type="submission" date="2017-05" db="EMBL/GenBank/DDBJ databases">
        <title>The Genome Sequence of Enterococcus faecium 2D5_DIV0622.</title>
        <authorList>
            <consortium name="The Broad Institute Genomics Platform"/>
            <consortium name="The Broad Institute Genomic Center for Infectious Diseases"/>
            <person name="Earl A."/>
            <person name="Manson A."/>
            <person name="Schwartman J."/>
            <person name="Gilmore M."/>
            <person name="Abouelleil A."/>
            <person name="Cao P."/>
            <person name="Chapman S."/>
            <person name="Cusick C."/>
            <person name="Shea T."/>
            <person name="Young S."/>
            <person name="Neafsey D."/>
            <person name="Nusbaum C."/>
            <person name="Birren B."/>
        </authorList>
    </citation>
    <scope>NUCLEOTIDE SEQUENCE [LARGE SCALE GENOMIC DNA]</scope>
    <source>
        <strain evidence="16 17">2D5_DIV0622</strain>
    </source>
</reference>
<evidence type="ECO:0000256" key="9">
    <source>
        <dbReference type="ARBA" id="ARBA00023306"/>
    </source>
</evidence>
<dbReference type="Proteomes" id="UP001255696">
    <property type="component" value="Unassembled WGS sequence"/>
</dbReference>
<dbReference type="Gene3D" id="1.10.150.130">
    <property type="match status" value="1"/>
</dbReference>
<dbReference type="InterPro" id="IPR023009">
    <property type="entry name" value="Tyrosine_recombinase_XerC/XerD"/>
</dbReference>
<reference evidence="14" key="4">
    <citation type="submission" date="2023-12" db="EMBL/GenBank/DDBJ databases">
        <title>Molecular genomic analyses of Enterococcus cecorum from sepsis oubreaks in broilers.</title>
        <authorList>
            <person name="Rhoads D."/>
            <person name="Alrubaye A."/>
        </authorList>
    </citation>
    <scope>NUCLEOTIDE SEQUENCE</scope>
    <source>
        <strain evidence="14">1755</strain>
    </source>
</reference>
<dbReference type="GO" id="GO:0009037">
    <property type="term" value="F:tyrosine-based site-specific recombinase activity"/>
    <property type="evidence" value="ECO:0007669"/>
    <property type="project" value="UniProtKB-UniRule"/>
</dbReference>
<evidence type="ECO:0000256" key="8">
    <source>
        <dbReference type="ARBA" id="ARBA00023172"/>
    </source>
</evidence>
<dbReference type="AlphaFoldDB" id="A0A1Y3UPQ7"/>
<dbReference type="Pfam" id="PF02899">
    <property type="entry name" value="Phage_int_SAM_1"/>
    <property type="match status" value="1"/>
</dbReference>
<dbReference type="CDD" id="cd00798">
    <property type="entry name" value="INT_XerDC_C"/>
    <property type="match status" value="1"/>
</dbReference>
<dbReference type="Proteomes" id="UP000196503">
    <property type="component" value="Unassembled WGS sequence"/>
</dbReference>
<evidence type="ECO:0000313" key="18">
    <source>
        <dbReference type="Proteomes" id="UP000588071"/>
    </source>
</evidence>
<dbReference type="Proteomes" id="UP001290582">
    <property type="component" value="Unassembled WGS sequence"/>
</dbReference>
<evidence type="ECO:0000256" key="7">
    <source>
        <dbReference type="ARBA" id="ARBA00023125"/>
    </source>
</evidence>
<evidence type="ECO:0000256" key="1">
    <source>
        <dbReference type="ARBA" id="ARBA00004496"/>
    </source>
</evidence>
<dbReference type="InterPro" id="IPR004107">
    <property type="entry name" value="Integrase_SAM-like_N"/>
</dbReference>
<comment type="subunit">
    <text evidence="10">Forms a cyclic heterotetrameric complex composed of two molecules of XerC and two molecules of XerD.</text>
</comment>
<evidence type="ECO:0000256" key="3">
    <source>
        <dbReference type="ARBA" id="ARBA00022490"/>
    </source>
</evidence>
<keyword evidence="7 10" id="KW-0238">DNA-binding</keyword>
<evidence type="ECO:0000313" key="15">
    <source>
        <dbReference type="EMBL" id="NME50221.1"/>
    </source>
</evidence>
<keyword evidence="9 10" id="KW-0131">Cell cycle</keyword>
<keyword evidence="6 10" id="KW-0229">DNA integration</keyword>
<feature type="active site" evidence="10">
    <location>
        <position position="244"/>
    </location>
</feature>
<dbReference type="NCBIfam" id="NF001399">
    <property type="entry name" value="PRK00283.1"/>
    <property type="match status" value="1"/>
</dbReference>
<feature type="active site" evidence="10">
    <location>
        <position position="170"/>
    </location>
</feature>
<comment type="caution">
    <text evidence="10">Lacks conserved residue(s) required for the propagation of feature annotation.</text>
</comment>
<sequence>METQLRAYLHYLTTEKHLAQNSLVSYERDLKHYFAFLKEKNITNFEQVQKAHVQQFLRKLQEDKRATSSIMRMLSSIKNFHLYLQLQQITTHNPASSIEMAKLAPKVPEYLTIEEVNQLLQLPDTKSLRGVRDRAILELLYATGLRVSECIALKVENVHLDLAYLEFEGKGQKVRILPLGSECVKWLKKYIDHVRPSLMNSQENQILFLTQQGRAFTRQGLWKNLKKYVAQSGIQKVVTPQTLRHSLAIHLLQNGADLASVQELLGHVDLSTTQMYVQATKRRLSESYQQFFPRA</sequence>
<dbReference type="InterPro" id="IPR011932">
    <property type="entry name" value="Recomb_XerD"/>
</dbReference>
<dbReference type="PANTHER" id="PTHR30349:SF81">
    <property type="entry name" value="TYROSINE RECOMBINASE XERC"/>
    <property type="match status" value="1"/>
</dbReference>
<comment type="caution">
    <text evidence="16">The sequence shown here is derived from an EMBL/GenBank/DDBJ whole genome shotgun (WGS) entry which is preliminary data.</text>
</comment>
<comment type="subcellular location">
    <subcellularLocation>
        <location evidence="1 10">Cytoplasm</location>
    </subcellularLocation>
</comment>
<dbReference type="EMBL" id="JAXOGL010000001">
    <property type="protein sequence ID" value="MDZ5596856.1"/>
    <property type="molecule type" value="Genomic_DNA"/>
</dbReference>
<dbReference type="PROSITE" id="PS51900">
    <property type="entry name" value="CB"/>
    <property type="match status" value="1"/>
</dbReference>
<dbReference type="InterPro" id="IPR050090">
    <property type="entry name" value="Tyrosine_recombinase_XerCD"/>
</dbReference>
<dbReference type="HAMAP" id="MF_01808">
    <property type="entry name" value="Recomb_XerC_XerD"/>
    <property type="match status" value="1"/>
</dbReference>
<dbReference type="EMBL" id="JABAFV010000013">
    <property type="protein sequence ID" value="NME50221.1"/>
    <property type="molecule type" value="Genomic_DNA"/>
</dbReference>
<keyword evidence="5 10" id="KW-0159">Chromosome partition</keyword>
<dbReference type="NCBIfam" id="TIGR02225">
    <property type="entry name" value="recomb_XerD"/>
    <property type="match status" value="1"/>
</dbReference>
<dbReference type="Proteomes" id="UP000588071">
    <property type="component" value="Unassembled WGS sequence"/>
</dbReference>
<gene>
    <name evidence="13" type="primary">xerD</name>
    <name evidence="10" type="synonym">xerC</name>
    <name evidence="16" type="ORF">A5869_000455</name>
    <name evidence="15" type="ORF">HF857_08310</name>
    <name evidence="13" type="ORF">P7H47_02750</name>
    <name evidence="14" type="ORF">U1294_01195</name>
</gene>
<comment type="similarity">
    <text evidence="2">Belongs to the 'phage' integrase family. XerD subfamily.</text>
</comment>
<feature type="active site" evidence="10">
    <location>
        <position position="146"/>
    </location>
</feature>
<feature type="domain" description="Tyr recombinase" evidence="11">
    <location>
        <begin position="106"/>
        <end position="289"/>
    </location>
</feature>
<dbReference type="EMBL" id="NIBL01000001">
    <property type="protein sequence ID" value="OUZ18807.1"/>
    <property type="molecule type" value="Genomic_DNA"/>
</dbReference>
<dbReference type="RefSeq" id="WP_047339252.1">
    <property type="nucleotide sequence ID" value="NZ_CP010059.1"/>
</dbReference>
<dbReference type="GO" id="GO:0007059">
    <property type="term" value="P:chromosome segregation"/>
    <property type="evidence" value="ECO:0007669"/>
    <property type="project" value="UniProtKB-UniRule"/>
</dbReference>
<name>A0A1Y3UPQ7_9ENTE</name>
<keyword evidence="3 10" id="KW-0963">Cytoplasm</keyword>
<dbReference type="SUPFAM" id="SSF56349">
    <property type="entry name" value="DNA breaking-rejoining enzymes"/>
    <property type="match status" value="1"/>
</dbReference>
<evidence type="ECO:0000313" key="16">
    <source>
        <dbReference type="EMBL" id="OUZ18807.1"/>
    </source>
</evidence>
<organism evidence="16 17">
    <name type="scientific">Enterococcus cecorum</name>
    <dbReference type="NCBI Taxonomy" id="44008"/>
    <lineage>
        <taxon>Bacteria</taxon>
        <taxon>Bacillati</taxon>
        <taxon>Bacillota</taxon>
        <taxon>Bacilli</taxon>
        <taxon>Lactobacillales</taxon>
        <taxon>Enterococcaceae</taxon>
        <taxon>Enterococcus</taxon>
    </lineage>
</organism>
<dbReference type="EMBL" id="JARQBI010000004">
    <property type="protein sequence ID" value="MDT2796194.1"/>
    <property type="molecule type" value="Genomic_DNA"/>
</dbReference>
<dbReference type="InterPro" id="IPR044068">
    <property type="entry name" value="CB"/>
</dbReference>